<organism evidence="3 4">
    <name type="scientific">Favolaschia claudopus</name>
    <dbReference type="NCBI Taxonomy" id="2862362"/>
    <lineage>
        <taxon>Eukaryota</taxon>
        <taxon>Fungi</taxon>
        <taxon>Dikarya</taxon>
        <taxon>Basidiomycota</taxon>
        <taxon>Agaricomycotina</taxon>
        <taxon>Agaricomycetes</taxon>
        <taxon>Agaricomycetidae</taxon>
        <taxon>Agaricales</taxon>
        <taxon>Marasmiineae</taxon>
        <taxon>Mycenaceae</taxon>
        <taxon>Favolaschia</taxon>
    </lineage>
</organism>
<dbReference type="InterPro" id="IPR045341">
    <property type="entry name" value="DUF6532"/>
</dbReference>
<dbReference type="EMBL" id="JAWWNJ010000098">
    <property type="protein sequence ID" value="KAK6996350.1"/>
    <property type="molecule type" value="Genomic_DNA"/>
</dbReference>
<evidence type="ECO:0000313" key="4">
    <source>
        <dbReference type="Proteomes" id="UP001362999"/>
    </source>
</evidence>
<name>A0AAV9ZYN7_9AGAR</name>
<dbReference type="Proteomes" id="UP001362999">
    <property type="component" value="Unassembled WGS sequence"/>
</dbReference>
<feature type="compositionally biased region" description="Acidic residues" evidence="1">
    <location>
        <begin position="83"/>
        <end position="92"/>
    </location>
</feature>
<sequence length="296" mass="33144">MLQSISRLETAIWRLRLWVISSPEFFLIFFKENEMKSPSPPVFRKVAQKEPKTKPRKFLAVVQTSPAEPDGMSPPPSPKSAEEPENLFDDEASSPPSRKRTNSGTSSPPPAKRTKQQYEEAPFRDGFVAVRGAKPMAGDHADIPRAIIIRACREFTGRIVGVYMLAGAGLQDQWAQECFRTACGVAICIYRTHRKDLRGKTISTFRTLLASAHGFDRSTSGKVIAANRRKAAKLLTNSAFHYKDPEAKPVSRIAHASLRPSTCGPLRQTVPWSAITLPWSAFLRPQFRYSYSKLRI</sequence>
<feature type="domain" description="DUF6532" evidence="2">
    <location>
        <begin position="160"/>
        <end position="250"/>
    </location>
</feature>
<keyword evidence="4" id="KW-1185">Reference proteome</keyword>
<feature type="region of interest" description="Disordered" evidence="1">
    <location>
        <begin position="46"/>
        <end position="119"/>
    </location>
</feature>
<accession>A0AAV9ZYN7</accession>
<dbReference type="Pfam" id="PF20149">
    <property type="entry name" value="DUF6532"/>
    <property type="match status" value="1"/>
</dbReference>
<reference evidence="3 4" key="1">
    <citation type="journal article" date="2024" name="J Genomics">
        <title>Draft genome sequencing and assembly of Favolaschia claudopus CIRM-BRFM 2984 isolated from oak limbs.</title>
        <authorList>
            <person name="Navarro D."/>
            <person name="Drula E."/>
            <person name="Chaduli D."/>
            <person name="Cazenave R."/>
            <person name="Ahrendt S."/>
            <person name="Wang J."/>
            <person name="Lipzen A."/>
            <person name="Daum C."/>
            <person name="Barry K."/>
            <person name="Grigoriev I.V."/>
            <person name="Favel A."/>
            <person name="Rosso M.N."/>
            <person name="Martin F."/>
        </authorList>
    </citation>
    <scope>NUCLEOTIDE SEQUENCE [LARGE SCALE GENOMIC DNA]</scope>
    <source>
        <strain evidence="3 4">CIRM-BRFM 2984</strain>
    </source>
</reference>
<dbReference type="AlphaFoldDB" id="A0AAV9ZYN7"/>
<comment type="caution">
    <text evidence="3">The sequence shown here is derived from an EMBL/GenBank/DDBJ whole genome shotgun (WGS) entry which is preliminary data.</text>
</comment>
<evidence type="ECO:0000256" key="1">
    <source>
        <dbReference type="SAM" id="MobiDB-lite"/>
    </source>
</evidence>
<protein>
    <recommendedName>
        <fullName evidence="2">DUF6532 domain-containing protein</fullName>
    </recommendedName>
</protein>
<proteinExistence type="predicted"/>
<evidence type="ECO:0000259" key="2">
    <source>
        <dbReference type="Pfam" id="PF20149"/>
    </source>
</evidence>
<gene>
    <name evidence="3" type="ORF">R3P38DRAFT_3222528</name>
</gene>
<evidence type="ECO:0000313" key="3">
    <source>
        <dbReference type="EMBL" id="KAK6996350.1"/>
    </source>
</evidence>